<dbReference type="Proteomes" id="UP000679992">
    <property type="component" value="Unassembled WGS sequence"/>
</dbReference>
<comment type="caution">
    <text evidence="1">The sequence shown here is derived from an EMBL/GenBank/DDBJ whole genome shotgun (WGS) entry which is preliminary data.</text>
</comment>
<evidence type="ECO:0008006" key="3">
    <source>
        <dbReference type="Google" id="ProtNLM"/>
    </source>
</evidence>
<evidence type="ECO:0000313" key="1">
    <source>
        <dbReference type="EMBL" id="GIP55331.1"/>
    </source>
</evidence>
<proteinExistence type="predicted"/>
<accession>A0ABQ4MH80</accession>
<name>A0ABQ4MH80_9BACL</name>
<reference evidence="1 2" key="1">
    <citation type="submission" date="2021-03" db="EMBL/GenBank/DDBJ databases">
        <title>Antimicrobial resistance genes in bacteria isolated from Japanese honey, and their potential for conferring macrolide and lincosamide resistance in the American foulbrood pathogen Paenibacillus larvae.</title>
        <authorList>
            <person name="Okamoto M."/>
            <person name="Kumagai M."/>
            <person name="Kanamori H."/>
            <person name="Takamatsu D."/>
        </authorList>
    </citation>
    <scope>NUCLEOTIDE SEQUENCE [LARGE SCALE GENOMIC DNA]</scope>
    <source>
        <strain evidence="1 2">J42TS3</strain>
    </source>
</reference>
<gene>
    <name evidence="1" type="ORF">J42TS3_43660</name>
</gene>
<evidence type="ECO:0000313" key="2">
    <source>
        <dbReference type="Proteomes" id="UP000679992"/>
    </source>
</evidence>
<protein>
    <recommendedName>
        <fullName evidence="3">Transposase IS200-like domain-containing protein</fullName>
    </recommendedName>
</protein>
<dbReference type="EMBL" id="BOSL01000017">
    <property type="protein sequence ID" value="GIP55331.1"/>
    <property type="molecule type" value="Genomic_DNA"/>
</dbReference>
<sequence>MSSHDPNDIPLFRTGPLLPYYLAYFYIPETRITVTSLKKNITIYTQIGIWYVTIVVANENDYKKLFIYVIKQFDADVRVERVPLISKIQYDYFAGHKCFIFLSLRATYCAALEILNF</sequence>
<keyword evidence="2" id="KW-1185">Reference proteome</keyword>
<organism evidence="1 2">
    <name type="scientific">Paenibacillus vini</name>
    <dbReference type="NCBI Taxonomy" id="1476024"/>
    <lineage>
        <taxon>Bacteria</taxon>
        <taxon>Bacillati</taxon>
        <taxon>Bacillota</taxon>
        <taxon>Bacilli</taxon>
        <taxon>Bacillales</taxon>
        <taxon>Paenibacillaceae</taxon>
        <taxon>Paenibacillus</taxon>
    </lineage>
</organism>